<evidence type="ECO:0000313" key="3">
    <source>
        <dbReference type="EMBL" id="KAL1395779.1"/>
    </source>
</evidence>
<keyword evidence="4" id="KW-1185">Reference proteome</keyword>
<feature type="region of interest" description="Disordered" evidence="1">
    <location>
        <begin position="28"/>
        <end position="48"/>
    </location>
</feature>
<feature type="compositionally biased region" description="Polar residues" evidence="1">
    <location>
        <begin position="36"/>
        <end position="47"/>
    </location>
</feature>
<sequence>MFPQERAEREHNPNCFVVSVVRCHSTKFKAGHSRSQRSTNIQRTSQEPPMLVISPAEYIKSAVKGG</sequence>
<reference evidence="3 4" key="1">
    <citation type="submission" date="2024-05" db="EMBL/GenBank/DDBJ databases">
        <title>Culex pipiens pipiens assembly and annotation.</title>
        <authorList>
            <person name="Alout H."/>
            <person name="Durand T."/>
        </authorList>
    </citation>
    <scope>NUCLEOTIDE SEQUENCE [LARGE SCALE GENOMIC DNA]</scope>
    <source>
        <strain evidence="3">HA-2024</strain>
        <tissue evidence="3">Whole body</tissue>
    </source>
</reference>
<evidence type="ECO:0000256" key="1">
    <source>
        <dbReference type="SAM" id="MobiDB-lite"/>
    </source>
</evidence>
<dbReference type="EMBL" id="JBEHCU010006993">
    <property type="protein sequence ID" value="KAL1395779.1"/>
    <property type="molecule type" value="Genomic_DNA"/>
</dbReference>
<dbReference type="Proteomes" id="UP001562425">
    <property type="component" value="Unassembled WGS sequence"/>
</dbReference>
<evidence type="ECO:0000313" key="2">
    <source>
        <dbReference type="EMBL" id="KAL1392941.1"/>
    </source>
</evidence>
<proteinExistence type="predicted"/>
<gene>
    <name evidence="2" type="ORF">pipiens_003098</name>
    <name evidence="3" type="ORF">pipiens_010993</name>
</gene>
<dbReference type="AlphaFoldDB" id="A0ABD1D8K8"/>
<comment type="caution">
    <text evidence="3">The sequence shown here is derived from an EMBL/GenBank/DDBJ whole genome shotgun (WGS) entry which is preliminary data.</text>
</comment>
<organism evidence="3 4">
    <name type="scientific">Culex pipiens pipiens</name>
    <name type="common">Northern house mosquito</name>
    <dbReference type="NCBI Taxonomy" id="38569"/>
    <lineage>
        <taxon>Eukaryota</taxon>
        <taxon>Metazoa</taxon>
        <taxon>Ecdysozoa</taxon>
        <taxon>Arthropoda</taxon>
        <taxon>Hexapoda</taxon>
        <taxon>Insecta</taxon>
        <taxon>Pterygota</taxon>
        <taxon>Neoptera</taxon>
        <taxon>Endopterygota</taxon>
        <taxon>Diptera</taxon>
        <taxon>Nematocera</taxon>
        <taxon>Culicoidea</taxon>
        <taxon>Culicidae</taxon>
        <taxon>Culicinae</taxon>
        <taxon>Culicini</taxon>
        <taxon>Culex</taxon>
        <taxon>Culex</taxon>
    </lineage>
</organism>
<accession>A0ABD1D8K8</accession>
<name>A0ABD1D8K8_CULPP</name>
<protein>
    <submittedName>
        <fullName evidence="3">Uncharacterized protein</fullName>
    </submittedName>
</protein>
<dbReference type="EMBL" id="JBEHCU010007703">
    <property type="protein sequence ID" value="KAL1392941.1"/>
    <property type="molecule type" value="Genomic_DNA"/>
</dbReference>
<evidence type="ECO:0000313" key="4">
    <source>
        <dbReference type="Proteomes" id="UP001562425"/>
    </source>
</evidence>